<feature type="region of interest" description="Disordered" evidence="1">
    <location>
        <begin position="1"/>
        <end position="25"/>
    </location>
</feature>
<dbReference type="AlphaFoldDB" id="A0A3M7LYV7"/>
<name>A0A3M7LYV7_9PLEO</name>
<gene>
    <name evidence="2" type="ORF">GMOD_00001274</name>
</gene>
<keyword evidence="3" id="KW-1185">Reference proteome</keyword>
<organism evidence="2 3">
    <name type="scientific">Pyrenophora seminiperda CCB06</name>
    <dbReference type="NCBI Taxonomy" id="1302712"/>
    <lineage>
        <taxon>Eukaryota</taxon>
        <taxon>Fungi</taxon>
        <taxon>Dikarya</taxon>
        <taxon>Ascomycota</taxon>
        <taxon>Pezizomycotina</taxon>
        <taxon>Dothideomycetes</taxon>
        <taxon>Pleosporomycetidae</taxon>
        <taxon>Pleosporales</taxon>
        <taxon>Pleosporineae</taxon>
        <taxon>Pleosporaceae</taxon>
        <taxon>Pyrenophora</taxon>
    </lineage>
</organism>
<accession>A0A3M7LYV7</accession>
<dbReference type="EMBL" id="KE747810">
    <property type="protein sequence ID" value="RMZ67360.1"/>
    <property type="molecule type" value="Genomic_DNA"/>
</dbReference>
<sequence>MCSLQNCQESARQAPQSNSQAYSRQYCTRHPPPVSELMVPKEWLGSQALMSLVHQITSPCRSVQSDIGHPSLCH</sequence>
<dbReference type="Proteomes" id="UP000265663">
    <property type="component" value="Unassembled WGS sequence"/>
</dbReference>
<evidence type="ECO:0000313" key="3">
    <source>
        <dbReference type="Proteomes" id="UP000265663"/>
    </source>
</evidence>
<evidence type="ECO:0000313" key="2">
    <source>
        <dbReference type="EMBL" id="RMZ67360.1"/>
    </source>
</evidence>
<evidence type="ECO:0000256" key="1">
    <source>
        <dbReference type="SAM" id="MobiDB-lite"/>
    </source>
</evidence>
<proteinExistence type="predicted"/>
<protein>
    <submittedName>
        <fullName evidence="2">Uncharacterized protein</fullName>
    </submittedName>
</protein>
<reference evidence="2 3" key="1">
    <citation type="journal article" date="2014" name="PLoS ONE">
        <title>De novo Genome Assembly of the Fungal Plant Pathogen Pyrenophora semeniperda.</title>
        <authorList>
            <person name="Soliai M.M."/>
            <person name="Meyer S.E."/>
            <person name="Udall J.A."/>
            <person name="Elzinga D.E."/>
            <person name="Hermansen R.A."/>
            <person name="Bodily P.M."/>
            <person name="Hart A.A."/>
            <person name="Coleman C.E."/>
        </authorList>
    </citation>
    <scope>NUCLEOTIDE SEQUENCE [LARGE SCALE GENOMIC DNA]</scope>
    <source>
        <strain evidence="2 3">CCB06</strain>
        <tissue evidence="2">Mycelium</tissue>
    </source>
</reference>